<dbReference type="GO" id="GO:0005634">
    <property type="term" value="C:nucleus"/>
    <property type="evidence" value="ECO:0007669"/>
    <property type="project" value="UniProtKB-SubCell"/>
</dbReference>
<keyword evidence="8 12" id="KW-0233">DNA recombination</keyword>
<name>A0A8H5HYM6_9AGAR</name>
<evidence type="ECO:0000256" key="5">
    <source>
        <dbReference type="ARBA" id="ARBA00022840"/>
    </source>
</evidence>
<keyword evidence="7 12" id="KW-0496">Mitochondrion</keyword>
<dbReference type="InterPro" id="IPR048293">
    <property type="entry name" value="PIF1_RRM3_pfh1"/>
</dbReference>
<feature type="domain" description="AAA+ ATPase" evidence="14">
    <location>
        <begin position="64"/>
        <end position="195"/>
    </location>
</feature>
<comment type="subunit">
    <text evidence="12">Monomer.</text>
</comment>
<comment type="subcellular location">
    <subcellularLocation>
        <location evidence="12">Nucleus</location>
    </subcellularLocation>
    <subcellularLocation>
        <location evidence="12">Mitochondrion</location>
    </subcellularLocation>
</comment>
<evidence type="ECO:0000256" key="1">
    <source>
        <dbReference type="ARBA" id="ARBA00022741"/>
    </source>
</evidence>
<dbReference type="GO" id="GO:0006281">
    <property type="term" value="P:DNA repair"/>
    <property type="evidence" value="ECO:0007669"/>
    <property type="project" value="UniProtKB-UniRule"/>
</dbReference>
<evidence type="ECO:0000256" key="6">
    <source>
        <dbReference type="ARBA" id="ARBA00023125"/>
    </source>
</evidence>
<evidence type="ECO:0000256" key="7">
    <source>
        <dbReference type="ARBA" id="ARBA00023128"/>
    </source>
</evidence>
<dbReference type="SMART" id="SM00382">
    <property type="entry name" value="AAA"/>
    <property type="match status" value="1"/>
</dbReference>
<keyword evidence="9 12" id="KW-0234">DNA repair</keyword>
<keyword evidence="10 12" id="KW-0413">Isomerase</keyword>
<dbReference type="GO" id="GO:0016787">
    <property type="term" value="F:hydrolase activity"/>
    <property type="evidence" value="ECO:0007669"/>
    <property type="project" value="UniProtKB-KW"/>
</dbReference>
<dbReference type="SUPFAM" id="SSF52540">
    <property type="entry name" value="P-loop containing nucleoside triphosphate hydrolases"/>
    <property type="match status" value="2"/>
</dbReference>
<protein>
    <recommendedName>
        <fullName evidence="12">ATP-dependent DNA helicase PIF1</fullName>
        <ecNumber evidence="12">5.6.2.3</ecNumber>
    </recommendedName>
    <alternativeName>
        <fullName evidence="12">DNA 5'-3' helicase PIF1</fullName>
    </alternativeName>
    <alternativeName>
        <fullName evidence="12">DNA repair and recombination helicase PIF1</fullName>
    </alternativeName>
</protein>
<keyword evidence="1 12" id="KW-0547">Nucleotide-binding</keyword>
<keyword evidence="6 12" id="KW-0238">DNA-binding</keyword>
<feature type="compositionally biased region" description="Basic and acidic residues" evidence="13">
    <location>
        <begin position="410"/>
        <end position="424"/>
    </location>
</feature>
<dbReference type="EC" id="5.6.2.3" evidence="12"/>
<dbReference type="InterPro" id="IPR010285">
    <property type="entry name" value="DNA_helicase_pif1-like_DEAD"/>
</dbReference>
<sequence>MSLKRKLLLSDDSQSIKKKSKGTIHSFFSPQVPLSGRNYDSSTDPTHVALNAEQTRVLRMVIDEGKNVFFTGAAGTGKSLLLRAIIRALRTKFFKSTDAVAITASTGMAASNVGGTTIHSFGAVTPNCNDMEMMIKCIKTCRPALQRWKKSKVLIIDEVSMVDGHLFQQLHDIATILRKPTTRPFGGLQIVITGDFFQLPPVTKGNQEPLFAFESPAWRDTLDCTVNLTHVFRQKDSTFVSALNALRLGTPSDESISLFTSLSRELPGTSILPTELYPLRAQVARSNADRLKALPSGLVRFIACDSGSKPKLLENLLAEERLELKVDAQVMLIKNVDDVLVNGVVGRVLGFYYPEQLVVGPTPAPSPSGIKSGHLKTANSHSASTGSKPPKSPTETRKNGALLRYVQLSDDGKTPIMKSEHKENVTPAISDSKAAEKNGDNVVESNNNANAIPIKSGSKNNKKQKAKSTESEEKYPLVLFEYPLHNGGFGSEAVLIKRDEFKVEDADGKLLARRVQLPLILAWAMSIHKSQGQTIHRVKVDLERVFEKGQSYVALSRASSIEGLQVLGFNPKKVVAHRKVIEWDKTLESAVTQKTNQ</sequence>
<evidence type="ECO:0000256" key="2">
    <source>
        <dbReference type="ARBA" id="ARBA00022763"/>
    </source>
</evidence>
<dbReference type="Proteomes" id="UP000518752">
    <property type="component" value="Unassembled WGS sequence"/>
</dbReference>
<dbReference type="InterPro" id="IPR003593">
    <property type="entry name" value="AAA+_ATPase"/>
</dbReference>
<comment type="caution">
    <text evidence="15">The sequence shown here is derived from an EMBL/GenBank/DDBJ whole genome shotgun (WGS) entry which is preliminary data.</text>
</comment>
<evidence type="ECO:0000256" key="11">
    <source>
        <dbReference type="ARBA" id="ARBA00023242"/>
    </source>
</evidence>
<keyword evidence="11 12" id="KW-0539">Nucleus</keyword>
<feature type="DNA-binding region" evidence="12">
    <location>
        <begin position="550"/>
        <end position="569"/>
    </location>
</feature>
<feature type="region of interest" description="Disordered" evidence="13">
    <location>
        <begin position="363"/>
        <end position="470"/>
    </location>
</feature>
<evidence type="ECO:0000256" key="8">
    <source>
        <dbReference type="ARBA" id="ARBA00023172"/>
    </source>
</evidence>
<gene>
    <name evidence="12" type="primary">PIF1</name>
    <name evidence="15" type="ORF">D9757_001833</name>
</gene>
<dbReference type="AlphaFoldDB" id="A0A8H5HYM6"/>
<dbReference type="Pfam" id="PF05970">
    <property type="entry name" value="PIF1"/>
    <property type="match status" value="1"/>
</dbReference>
<comment type="similarity">
    <text evidence="12">Belongs to the helicase family. PIF1 subfamily.</text>
</comment>
<dbReference type="GO" id="GO:0000723">
    <property type="term" value="P:telomere maintenance"/>
    <property type="evidence" value="ECO:0007669"/>
    <property type="project" value="InterPro"/>
</dbReference>
<dbReference type="GO" id="GO:0006310">
    <property type="term" value="P:DNA recombination"/>
    <property type="evidence" value="ECO:0007669"/>
    <property type="project" value="UniProtKB-UniRule"/>
</dbReference>
<dbReference type="PANTHER" id="PTHR47642:SF5">
    <property type="entry name" value="ATP-DEPENDENT DNA HELICASE"/>
    <property type="match status" value="1"/>
</dbReference>
<dbReference type="GO" id="GO:0003677">
    <property type="term" value="F:DNA binding"/>
    <property type="evidence" value="ECO:0007669"/>
    <property type="project" value="UniProtKB-KW"/>
</dbReference>
<dbReference type="GO" id="GO:0043139">
    <property type="term" value="F:5'-3' DNA helicase activity"/>
    <property type="evidence" value="ECO:0007669"/>
    <property type="project" value="UniProtKB-UniRule"/>
</dbReference>
<dbReference type="CDD" id="cd18037">
    <property type="entry name" value="DEXSc_Pif1_like"/>
    <property type="match status" value="1"/>
</dbReference>
<accession>A0A8H5HYM6</accession>
<evidence type="ECO:0000256" key="4">
    <source>
        <dbReference type="ARBA" id="ARBA00022806"/>
    </source>
</evidence>
<dbReference type="PANTHER" id="PTHR47642">
    <property type="entry name" value="ATP-DEPENDENT DNA HELICASE"/>
    <property type="match status" value="1"/>
</dbReference>
<keyword evidence="16" id="KW-1185">Reference proteome</keyword>
<evidence type="ECO:0000256" key="3">
    <source>
        <dbReference type="ARBA" id="ARBA00022801"/>
    </source>
</evidence>
<organism evidence="15 16">
    <name type="scientific">Collybiopsis confluens</name>
    <dbReference type="NCBI Taxonomy" id="2823264"/>
    <lineage>
        <taxon>Eukaryota</taxon>
        <taxon>Fungi</taxon>
        <taxon>Dikarya</taxon>
        <taxon>Basidiomycota</taxon>
        <taxon>Agaricomycotina</taxon>
        <taxon>Agaricomycetes</taxon>
        <taxon>Agaricomycetidae</taxon>
        <taxon>Agaricales</taxon>
        <taxon>Marasmiineae</taxon>
        <taxon>Omphalotaceae</taxon>
        <taxon>Collybiopsis</taxon>
    </lineage>
</organism>
<proteinExistence type="inferred from homology"/>
<evidence type="ECO:0000256" key="12">
    <source>
        <dbReference type="HAMAP-Rule" id="MF_03176"/>
    </source>
</evidence>
<evidence type="ECO:0000313" key="15">
    <source>
        <dbReference type="EMBL" id="KAF5391863.1"/>
    </source>
</evidence>
<evidence type="ECO:0000313" key="16">
    <source>
        <dbReference type="Proteomes" id="UP000518752"/>
    </source>
</evidence>
<comment type="function">
    <text evidence="12">DNA-dependent ATPase and 5'-3' DNA helicase required for the maintenance of both mitochondrial and nuclear genome stability.</text>
</comment>
<keyword evidence="5 12" id="KW-0067">ATP-binding</keyword>
<keyword evidence="4 12" id="KW-0347">Helicase</keyword>
<feature type="binding site" evidence="12">
    <location>
        <begin position="72"/>
        <end position="79"/>
    </location>
    <ligand>
        <name>ATP</name>
        <dbReference type="ChEBI" id="CHEBI:30616"/>
    </ligand>
</feature>
<keyword evidence="3 12" id="KW-0378">Hydrolase</keyword>
<feature type="compositionally biased region" description="Polar residues" evidence="13">
    <location>
        <begin position="377"/>
        <end position="387"/>
    </location>
</feature>
<evidence type="ECO:0000256" key="9">
    <source>
        <dbReference type="ARBA" id="ARBA00023204"/>
    </source>
</evidence>
<dbReference type="InterPro" id="IPR027417">
    <property type="entry name" value="P-loop_NTPase"/>
</dbReference>
<dbReference type="InterPro" id="IPR049163">
    <property type="entry name" value="Pif1-like_2B_dom"/>
</dbReference>
<evidence type="ECO:0000256" key="13">
    <source>
        <dbReference type="SAM" id="MobiDB-lite"/>
    </source>
</evidence>
<reference evidence="15 16" key="1">
    <citation type="journal article" date="2020" name="ISME J.">
        <title>Uncovering the hidden diversity of litter-decomposition mechanisms in mushroom-forming fungi.</title>
        <authorList>
            <person name="Floudas D."/>
            <person name="Bentzer J."/>
            <person name="Ahren D."/>
            <person name="Johansson T."/>
            <person name="Persson P."/>
            <person name="Tunlid A."/>
        </authorList>
    </citation>
    <scope>NUCLEOTIDE SEQUENCE [LARGE SCALE GENOMIC DNA]</scope>
    <source>
        <strain evidence="15 16">CBS 406.79</strain>
    </source>
</reference>
<dbReference type="Gene3D" id="3.40.50.300">
    <property type="entry name" value="P-loop containing nucleotide triphosphate hydrolases"/>
    <property type="match status" value="2"/>
</dbReference>
<dbReference type="OrthoDB" id="432234at2759"/>
<dbReference type="HAMAP" id="MF_03176">
    <property type="entry name" value="PIF1"/>
    <property type="match status" value="1"/>
</dbReference>
<evidence type="ECO:0000259" key="14">
    <source>
        <dbReference type="SMART" id="SM00382"/>
    </source>
</evidence>
<dbReference type="InterPro" id="IPR051055">
    <property type="entry name" value="PIF1_helicase"/>
</dbReference>
<dbReference type="CDD" id="cd18809">
    <property type="entry name" value="SF1_C_RecD"/>
    <property type="match status" value="1"/>
</dbReference>
<dbReference type="GO" id="GO:0005739">
    <property type="term" value="C:mitochondrion"/>
    <property type="evidence" value="ECO:0007669"/>
    <property type="project" value="UniProtKB-SubCell"/>
</dbReference>
<keyword evidence="2 12" id="KW-0227">DNA damage</keyword>
<dbReference type="EMBL" id="JAACJN010000008">
    <property type="protein sequence ID" value="KAF5391863.1"/>
    <property type="molecule type" value="Genomic_DNA"/>
</dbReference>
<comment type="cofactor">
    <cofactor evidence="12">
        <name>Mg(2+)</name>
        <dbReference type="ChEBI" id="CHEBI:18420"/>
    </cofactor>
</comment>
<evidence type="ECO:0000256" key="10">
    <source>
        <dbReference type="ARBA" id="ARBA00023235"/>
    </source>
</evidence>
<dbReference type="Pfam" id="PF21530">
    <property type="entry name" value="Pif1_2B_dom"/>
    <property type="match status" value="1"/>
</dbReference>
<comment type="catalytic activity">
    <reaction evidence="12">
        <text>ATP + H2O = ADP + phosphate + H(+)</text>
        <dbReference type="Rhea" id="RHEA:13065"/>
        <dbReference type="ChEBI" id="CHEBI:15377"/>
        <dbReference type="ChEBI" id="CHEBI:15378"/>
        <dbReference type="ChEBI" id="CHEBI:30616"/>
        <dbReference type="ChEBI" id="CHEBI:43474"/>
        <dbReference type="ChEBI" id="CHEBI:456216"/>
        <dbReference type="EC" id="5.6.2.3"/>
    </reaction>
</comment>
<dbReference type="GO" id="GO:0005524">
    <property type="term" value="F:ATP binding"/>
    <property type="evidence" value="ECO:0007669"/>
    <property type="project" value="UniProtKB-UniRule"/>
</dbReference>